<feature type="active site" description="Proton acceptor" evidence="7">
    <location>
        <position position="236"/>
    </location>
</feature>
<dbReference type="Pfam" id="PF00132">
    <property type="entry name" value="Hexapep"/>
    <property type="match status" value="2"/>
</dbReference>
<name>A0ABR9BAU6_9RHOO</name>
<dbReference type="InterPro" id="IPR001451">
    <property type="entry name" value="Hexapep"/>
</dbReference>
<evidence type="ECO:0000259" key="8">
    <source>
        <dbReference type="Pfam" id="PF04613"/>
    </source>
</evidence>
<dbReference type="RefSeq" id="WP_187717328.1">
    <property type="nucleotide sequence ID" value="NZ_JACTAH010000001.1"/>
</dbReference>
<evidence type="ECO:0000313" key="10">
    <source>
        <dbReference type="Proteomes" id="UP000603602"/>
    </source>
</evidence>
<reference evidence="10" key="1">
    <citation type="submission" date="2023-07" db="EMBL/GenBank/DDBJ databases">
        <title>Thauera sp. CAU 1555 isolated from sand of Yaerae Beach.</title>
        <authorList>
            <person name="Kim W."/>
        </authorList>
    </citation>
    <scope>NUCLEOTIDE SEQUENCE [LARGE SCALE GENOMIC DNA]</scope>
    <source>
        <strain evidence="10">CAU 1555</strain>
    </source>
</reference>
<dbReference type="InterPro" id="IPR007691">
    <property type="entry name" value="LpxD"/>
</dbReference>
<evidence type="ECO:0000256" key="2">
    <source>
        <dbReference type="ARBA" id="ARBA00022556"/>
    </source>
</evidence>
<dbReference type="Gene3D" id="1.20.5.170">
    <property type="match status" value="1"/>
</dbReference>
<dbReference type="InterPro" id="IPR018357">
    <property type="entry name" value="Hexapep_transf_CS"/>
</dbReference>
<keyword evidence="6 7" id="KW-0012">Acyltransferase</keyword>
<evidence type="ECO:0000313" key="9">
    <source>
        <dbReference type="EMBL" id="MBD8502552.1"/>
    </source>
</evidence>
<dbReference type="Gene3D" id="3.40.1390.10">
    <property type="entry name" value="MurE/MurF, N-terminal domain"/>
    <property type="match status" value="1"/>
</dbReference>
<keyword evidence="1 7" id="KW-0444">Lipid biosynthesis</keyword>
<comment type="pathway">
    <text evidence="7">Bacterial outer membrane biogenesis; LPS lipid A biosynthesis.</text>
</comment>
<dbReference type="Gene3D" id="2.160.10.10">
    <property type="entry name" value="Hexapeptide repeat proteins"/>
    <property type="match status" value="1"/>
</dbReference>
<evidence type="ECO:0000256" key="4">
    <source>
        <dbReference type="ARBA" id="ARBA00022737"/>
    </source>
</evidence>
<keyword evidence="4 7" id="KW-0677">Repeat</keyword>
<dbReference type="GO" id="GO:0103118">
    <property type="term" value="F:UDP-3-O-[(3R)-3-hydroxyacyl]-glucosamine N-acyltransferase activity"/>
    <property type="evidence" value="ECO:0007669"/>
    <property type="project" value="UniProtKB-EC"/>
</dbReference>
<dbReference type="SUPFAM" id="SSF51161">
    <property type="entry name" value="Trimeric LpxA-like enzymes"/>
    <property type="match status" value="1"/>
</dbReference>
<dbReference type="EMBL" id="JACYTO010000001">
    <property type="protein sequence ID" value="MBD8502552.1"/>
    <property type="molecule type" value="Genomic_DNA"/>
</dbReference>
<evidence type="ECO:0000256" key="3">
    <source>
        <dbReference type="ARBA" id="ARBA00022679"/>
    </source>
</evidence>
<evidence type="ECO:0000256" key="7">
    <source>
        <dbReference type="HAMAP-Rule" id="MF_00523"/>
    </source>
</evidence>
<dbReference type="NCBIfam" id="TIGR01853">
    <property type="entry name" value="lipid_A_lpxD"/>
    <property type="match status" value="1"/>
</dbReference>
<protein>
    <recommendedName>
        <fullName evidence="7">UDP-3-O-acylglucosamine N-acyltransferase</fullName>
        <ecNumber evidence="7">2.3.1.191</ecNumber>
    </recommendedName>
</protein>
<proteinExistence type="inferred from homology"/>
<gene>
    <name evidence="7 9" type="primary">lpxD</name>
    <name evidence="9" type="ORF">IFO67_06610</name>
</gene>
<evidence type="ECO:0000256" key="6">
    <source>
        <dbReference type="ARBA" id="ARBA00023315"/>
    </source>
</evidence>
<dbReference type="PANTHER" id="PTHR43378:SF2">
    <property type="entry name" value="UDP-3-O-ACYLGLUCOSAMINE N-ACYLTRANSFERASE 1, MITOCHONDRIAL-RELATED"/>
    <property type="match status" value="1"/>
</dbReference>
<comment type="caution">
    <text evidence="9">The sequence shown here is derived from an EMBL/GenBank/DDBJ whole genome shotgun (WGS) entry which is preliminary data.</text>
</comment>
<keyword evidence="5 7" id="KW-0443">Lipid metabolism</keyword>
<feature type="domain" description="UDP-3-O-[3-hydroxymyristoyl] glucosamine N-acyltransferase non-repeat region" evidence="8">
    <location>
        <begin position="21"/>
        <end position="87"/>
    </location>
</feature>
<dbReference type="PANTHER" id="PTHR43378">
    <property type="entry name" value="UDP-3-O-ACYLGLUCOSAMINE N-ACYLTRANSFERASE"/>
    <property type="match status" value="1"/>
</dbReference>
<dbReference type="Proteomes" id="UP000603602">
    <property type="component" value="Unassembled WGS sequence"/>
</dbReference>
<dbReference type="NCBIfam" id="NF002060">
    <property type="entry name" value="PRK00892.1"/>
    <property type="match status" value="1"/>
</dbReference>
<dbReference type="Pfam" id="PF14602">
    <property type="entry name" value="Hexapep_2"/>
    <property type="match status" value="1"/>
</dbReference>
<keyword evidence="3 7" id="KW-0808">Transferase</keyword>
<dbReference type="PROSITE" id="PS00101">
    <property type="entry name" value="HEXAPEP_TRANSFERASES"/>
    <property type="match status" value="2"/>
</dbReference>
<dbReference type="InterPro" id="IPR011004">
    <property type="entry name" value="Trimer_LpxA-like_sf"/>
</dbReference>
<dbReference type="InterPro" id="IPR020573">
    <property type="entry name" value="UDP_GlcNAc_AcTrfase_non-rep"/>
</dbReference>
<evidence type="ECO:0000256" key="1">
    <source>
        <dbReference type="ARBA" id="ARBA00022516"/>
    </source>
</evidence>
<accession>A0ABR9BAU6</accession>
<evidence type="ECO:0000256" key="5">
    <source>
        <dbReference type="ARBA" id="ARBA00023098"/>
    </source>
</evidence>
<organism evidence="9 10">
    <name type="scientific">Thauera sedimentorum</name>
    <dbReference type="NCBI Taxonomy" id="2767595"/>
    <lineage>
        <taxon>Bacteria</taxon>
        <taxon>Pseudomonadati</taxon>
        <taxon>Pseudomonadota</taxon>
        <taxon>Betaproteobacteria</taxon>
        <taxon>Rhodocyclales</taxon>
        <taxon>Zoogloeaceae</taxon>
        <taxon>Thauera</taxon>
    </lineage>
</organism>
<dbReference type="HAMAP" id="MF_00523">
    <property type="entry name" value="LpxD"/>
    <property type="match status" value="1"/>
</dbReference>
<dbReference type="EC" id="2.3.1.191" evidence="7"/>
<comment type="similarity">
    <text evidence="7">Belongs to the transferase hexapeptide repeat family. LpxD subfamily.</text>
</comment>
<dbReference type="Pfam" id="PF04613">
    <property type="entry name" value="LpxD"/>
    <property type="match status" value="1"/>
</dbReference>
<comment type="function">
    <text evidence="7">Catalyzes the N-acylation of UDP-3-O-acylglucosamine using 3-hydroxyacyl-ACP as the acyl donor. Is involved in the biosynthesis of lipid A, a phosphorylated glycolipid that anchors the lipopolysaccharide to the outer membrane of the cell.</text>
</comment>
<comment type="subunit">
    <text evidence="7">Homotrimer.</text>
</comment>
<dbReference type="CDD" id="cd03352">
    <property type="entry name" value="LbH_LpxD"/>
    <property type="match status" value="1"/>
</dbReference>
<sequence length="340" mass="35480">MLRLDELVARLGGDLLGDPAVIVRRVATLDQAGEGDLAFLANRKYASRLGDCQASAVIVAPDARELTTLPRIVTADPYVYFARVAQLFSPPDNPPAGLHQTAVVDVSVPASVSIGPGSTIEAGARIGENVVIGPGCHVGRDVVIGDGSRLHAAVTIYHGCVIGRDCVLHAGAVIGADGFGFARERDGSWVKIPQTGRVVIGDDVEVGANTTIDRGALDDTVIGNGVKLDNQIQIAHNVRIGDKTAVAGCVGIAGSTTIGARCMIGGQAGIIGHLVIADDVVVSAGTLVTKSIRRAGVYTGNLPVQSHLDWVKNFAHLRHLDDMAARIRALEQRLDKIDPA</sequence>
<keyword evidence="2 7" id="KW-0441">Lipid A biosynthesis</keyword>
<comment type="catalytic activity">
    <reaction evidence="7">
        <text>a UDP-3-O-[(3R)-3-hydroxyacyl]-alpha-D-glucosamine + a (3R)-hydroxyacyl-[ACP] = a UDP-2-N,3-O-bis[(3R)-3-hydroxyacyl]-alpha-D-glucosamine + holo-[ACP] + H(+)</text>
        <dbReference type="Rhea" id="RHEA:53836"/>
        <dbReference type="Rhea" id="RHEA-COMP:9685"/>
        <dbReference type="Rhea" id="RHEA-COMP:9945"/>
        <dbReference type="ChEBI" id="CHEBI:15378"/>
        <dbReference type="ChEBI" id="CHEBI:64479"/>
        <dbReference type="ChEBI" id="CHEBI:78827"/>
        <dbReference type="ChEBI" id="CHEBI:137740"/>
        <dbReference type="ChEBI" id="CHEBI:137748"/>
        <dbReference type="EC" id="2.3.1.191"/>
    </reaction>
</comment>
<keyword evidence="10" id="KW-1185">Reference proteome</keyword>